<feature type="transmembrane region" description="Helical" evidence="6">
    <location>
        <begin position="200"/>
        <end position="223"/>
    </location>
</feature>
<evidence type="ECO:0000256" key="3">
    <source>
        <dbReference type="ARBA" id="ARBA00022692"/>
    </source>
</evidence>
<evidence type="ECO:0000256" key="5">
    <source>
        <dbReference type="ARBA" id="ARBA00023136"/>
    </source>
</evidence>
<keyword evidence="5 6" id="KW-0472">Membrane</keyword>
<feature type="transmembrane region" description="Helical" evidence="6">
    <location>
        <begin position="172"/>
        <end position="193"/>
    </location>
</feature>
<gene>
    <name evidence="7" type="ORF">GCM10009838_11770</name>
</gene>
<dbReference type="PANTHER" id="PTHR45649">
    <property type="entry name" value="AMINO-ACID PERMEASE BAT1"/>
    <property type="match status" value="1"/>
</dbReference>
<dbReference type="Gene3D" id="1.20.1740.10">
    <property type="entry name" value="Amino acid/polyamine transporter I"/>
    <property type="match status" value="1"/>
</dbReference>
<keyword evidence="3 6" id="KW-0812">Transmembrane</keyword>
<evidence type="ECO:0000256" key="4">
    <source>
        <dbReference type="ARBA" id="ARBA00022989"/>
    </source>
</evidence>
<dbReference type="PANTHER" id="PTHR45649:SF26">
    <property type="entry name" value="OS04G0435100 PROTEIN"/>
    <property type="match status" value="1"/>
</dbReference>
<dbReference type="EMBL" id="BAAAQM010000004">
    <property type="protein sequence ID" value="GAA1957414.1"/>
    <property type="molecule type" value="Genomic_DNA"/>
</dbReference>
<feature type="transmembrane region" description="Helical" evidence="6">
    <location>
        <begin position="282"/>
        <end position="308"/>
    </location>
</feature>
<name>A0ABN2QSQ8_9ACTN</name>
<protein>
    <submittedName>
        <fullName evidence="7">Amino acid permease</fullName>
    </submittedName>
</protein>
<feature type="transmembrane region" description="Helical" evidence="6">
    <location>
        <begin position="79"/>
        <end position="103"/>
    </location>
</feature>
<evidence type="ECO:0000313" key="8">
    <source>
        <dbReference type="Proteomes" id="UP001499854"/>
    </source>
</evidence>
<accession>A0ABN2QSQ8</accession>
<keyword evidence="2" id="KW-0813">Transport</keyword>
<keyword evidence="4 6" id="KW-1133">Transmembrane helix</keyword>
<comment type="caution">
    <text evidence="7">The sequence shown here is derived from an EMBL/GenBank/DDBJ whole genome shotgun (WGS) entry which is preliminary data.</text>
</comment>
<dbReference type="RefSeq" id="WP_344655882.1">
    <property type="nucleotide sequence ID" value="NZ_BAAAQM010000004.1"/>
</dbReference>
<dbReference type="Pfam" id="PF13520">
    <property type="entry name" value="AA_permease_2"/>
    <property type="match status" value="1"/>
</dbReference>
<feature type="transmembrane region" description="Helical" evidence="6">
    <location>
        <begin position="378"/>
        <end position="398"/>
    </location>
</feature>
<feature type="transmembrane region" description="Helical" evidence="6">
    <location>
        <begin position="491"/>
        <end position="513"/>
    </location>
</feature>
<dbReference type="Proteomes" id="UP001499854">
    <property type="component" value="Unassembled WGS sequence"/>
</dbReference>
<organism evidence="7 8">
    <name type="scientific">Catenulispora subtropica</name>
    <dbReference type="NCBI Taxonomy" id="450798"/>
    <lineage>
        <taxon>Bacteria</taxon>
        <taxon>Bacillati</taxon>
        <taxon>Actinomycetota</taxon>
        <taxon>Actinomycetes</taxon>
        <taxon>Catenulisporales</taxon>
        <taxon>Catenulisporaceae</taxon>
        <taxon>Catenulispora</taxon>
    </lineage>
</organism>
<keyword evidence="8" id="KW-1185">Reference proteome</keyword>
<comment type="subcellular location">
    <subcellularLocation>
        <location evidence="1">Membrane</location>
        <topology evidence="1">Multi-pass membrane protein</topology>
    </subcellularLocation>
</comment>
<evidence type="ECO:0000313" key="7">
    <source>
        <dbReference type="EMBL" id="GAA1957414.1"/>
    </source>
</evidence>
<feature type="transmembrane region" description="Helical" evidence="6">
    <location>
        <begin position="243"/>
        <end position="261"/>
    </location>
</feature>
<dbReference type="InterPro" id="IPR002293">
    <property type="entry name" value="AA/rel_permease1"/>
</dbReference>
<feature type="transmembrane region" description="Helical" evidence="6">
    <location>
        <begin position="404"/>
        <end position="430"/>
    </location>
</feature>
<feature type="transmembrane region" description="Helical" evidence="6">
    <location>
        <begin position="328"/>
        <end position="357"/>
    </location>
</feature>
<feature type="transmembrane region" description="Helical" evidence="6">
    <location>
        <begin position="451"/>
        <end position="471"/>
    </location>
</feature>
<proteinExistence type="predicted"/>
<evidence type="ECO:0000256" key="1">
    <source>
        <dbReference type="ARBA" id="ARBA00004141"/>
    </source>
</evidence>
<dbReference type="PIRSF" id="PIRSF006060">
    <property type="entry name" value="AA_transporter"/>
    <property type="match status" value="1"/>
</dbReference>
<reference evidence="7 8" key="1">
    <citation type="journal article" date="2019" name="Int. J. Syst. Evol. Microbiol.">
        <title>The Global Catalogue of Microorganisms (GCM) 10K type strain sequencing project: providing services to taxonomists for standard genome sequencing and annotation.</title>
        <authorList>
            <consortium name="The Broad Institute Genomics Platform"/>
            <consortium name="The Broad Institute Genome Sequencing Center for Infectious Disease"/>
            <person name="Wu L."/>
            <person name="Ma J."/>
        </authorList>
    </citation>
    <scope>NUCLEOTIDE SEQUENCE [LARGE SCALE GENOMIC DNA]</scope>
    <source>
        <strain evidence="7 8">JCM 16013</strain>
    </source>
</reference>
<feature type="transmembrane region" description="Helical" evidence="6">
    <location>
        <begin position="47"/>
        <end position="67"/>
    </location>
</feature>
<sequence>MSQPQNVAPPAQPPFPSGRADAAALAQAESLAALGYRQELRRGVGSFSSFAAGFSFVSILTTVFQLFGLGFGFGGAAFFWTWPLVFAGQLLVALNFAQLAAWWPVSGAIYQWSTRLAGKGFGWFTGWVMIVGQVLTVAVAAVALQAVLPSIWDGFQVVGGRHADPTPTSSTGAQNAVLLGCVLLVVTTVVTIVSVRVMALVTSAGVVVELVGVTALIALLFFLPKRSATVVLHTTGAAPGGSYLFAWLASALMAAYVLVGFDAAGELSEETRAPRRTTPKTIVRAVAVSGLGGGLLILAGLIAAPSLTDGGLASGGLAWVVSERFGPVLGRLLLCTVAVAVFACTLACQTAGSRMVFSMARENALPFSRALAKVSPRTGTPVTASLVVGAGAAAALVVNIGQTALFTALSSLCIAMLYLAYVGVTGPLLWRRLTGWTAQFDGGRDEDGRAIFSLGRFGVACGAVAVLYQAAMVINLLWPRAAVYDTTGHTWWLRWSGVLFIVGATAGGGLYYAATHRRHRAVGGIVIAAVAEAVS</sequence>
<evidence type="ECO:0000256" key="2">
    <source>
        <dbReference type="ARBA" id="ARBA00022448"/>
    </source>
</evidence>
<feature type="transmembrane region" description="Helical" evidence="6">
    <location>
        <begin position="124"/>
        <end position="152"/>
    </location>
</feature>
<evidence type="ECO:0000256" key="6">
    <source>
        <dbReference type="SAM" id="Phobius"/>
    </source>
</evidence>